<dbReference type="InterPro" id="IPR036961">
    <property type="entry name" value="Kinesin_motor_dom_sf"/>
</dbReference>
<dbReference type="GO" id="GO:0051231">
    <property type="term" value="P:spindle elongation"/>
    <property type="evidence" value="ECO:0007669"/>
    <property type="project" value="TreeGrafter"/>
</dbReference>
<name>A0A091QUX6_MERNU</name>
<dbReference type="Pfam" id="PF00225">
    <property type="entry name" value="Kinesin"/>
    <property type="match status" value="1"/>
</dbReference>
<dbReference type="GO" id="GO:0003777">
    <property type="term" value="F:microtubule motor activity"/>
    <property type="evidence" value="ECO:0007669"/>
    <property type="project" value="InterPro"/>
</dbReference>
<evidence type="ECO:0000256" key="2">
    <source>
        <dbReference type="ARBA" id="ARBA00022490"/>
    </source>
</evidence>
<feature type="coiled-coil region" evidence="8">
    <location>
        <begin position="463"/>
        <end position="490"/>
    </location>
</feature>
<feature type="coiled-coil region" evidence="8">
    <location>
        <begin position="642"/>
        <end position="704"/>
    </location>
</feature>
<reference evidence="11 12" key="1">
    <citation type="submission" date="2014-04" db="EMBL/GenBank/DDBJ databases">
        <title>Genome evolution of avian class.</title>
        <authorList>
            <person name="Zhang G."/>
            <person name="Li C."/>
        </authorList>
    </citation>
    <scope>NUCLEOTIDE SEQUENCE [LARGE SCALE GENOMIC DNA]</scope>
    <source>
        <strain evidence="11">BGI_N331</strain>
    </source>
</reference>
<keyword evidence="3" id="KW-0547">Nucleotide-binding</keyword>
<feature type="coiled-coil region" evidence="8">
    <location>
        <begin position="88"/>
        <end position="182"/>
    </location>
</feature>
<dbReference type="PROSITE" id="PS50067">
    <property type="entry name" value="KINESIN_MOTOR_2"/>
    <property type="match status" value="1"/>
</dbReference>
<dbReference type="SUPFAM" id="SSF52540">
    <property type="entry name" value="P-loop containing nucleoside triphosphate hydrolases"/>
    <property type="match status" value="1"/>
</dbReference>
<comment type="similarity">
    <text evidence="7">Belongs to the TRAFAC class myosin-kinesin ATPase superfamily. Kinesin family.</text>
</comment>
<dbReference type="EMBL" id="KK707105">
    <property type="protein sequence ID" value="KFQ31043.1"/>
    <property type="molecule type" value="Genomic_DNA"/>
</dbReference>
<protein>
    <submittedName>
        <fullName evidence="11">Chromosome-associated kinesin KIF4</fullName>
    </submittedName>
</protein>
<feature type="region of interest" description="Disordered" evidence="9">
    <location>
        <begin position="406"/>
        <end position="442"/>
    </location>
</feature>
<dbReference type="AlphaFoldDB" id="A0A091QUX6"/>
<proteinExistence type="inferred from homology"/>
<evidence type="ECO:0000259" key="10">
    <source>
        <dbReference type="PROSITE" id="PS50067"/>
    </source>
</evidence>
<dbReference type="Pfam" id="PF25764">
    <property type="entry name" value="KIF21A_4th"/>
    <property type="match status" value="1"/>
</dbReference>
<comment type="subcellular location">
    <subcellularLocation>
        <location evidence="1">Cytoplasm</location>
        <location evidence="1">Cytoskeleton</location>
    </subcellularLocation>
</comment>
<feature type="coiled-coil region" evidence="8">
    <location>
        <begin position="260"/>
        <end position="366"/>
    </location>
</feature>
<evidence type="ECO:0000256" key="1">
    <source>
        <dbReference type="ARBA" id="ARBA00004245"/>
    </source>
</evidence>
<feature type="domain" description="Kinesin motor" evidence="10">
    <location>
        <begin position="1"/>
        <end position="38"/>
    </location>
</feature>
<evidence type="ECO:0000313" key="12">
    <source>
        <dbReference type="Proteomes" id="UP000052967"/>
    </source>
</evidence>
<evidence type="ECO:0000256" key="8">
    <source>
        <dbReference type="SAM" id="Coils"/>
    </source>
</evidence>
<evidence type="ECO:0000256" key="6">
    <source>
        <dbReference type="ARBA" id="ARBA00023212"/>
    </source>
</evidence>
<evidence type="ECO:0000256" key="3">
    <source>
        <dbReference type="ARBA" id="ARBA00022741"/>
    </source>
</evidence>
<dbReference type="GO" id="GO:0005524">
    <property type="term" value="F:ATP binding"/>
    <property type="evidence" value="ECO:0007669"/>
    <property type="project" value="UniProtKB-KW"/>
</dbReference>
<accession>A0A091QUX6</accession>
<organism evidence="11 12">
    <name type="scientific">Merops nubicus</name>
    <name type="common">Northern carmine bee-eater</name>
    <dbReference type="NCBI Taxonomy" id="57421"/>
    <lineage>
        <taxon>Eukaryota</taxon>
        <taxon>Metazoa</taxon>
        <taxon>Chordata</taxon>
        <taxon>Craniata</taxon>
        <taxon>Vertebrata</taxon>
        <taxon>Euteleostomi</taxon>
        <taxon>Archelosauria</taxon>
        <taxon>Archosauria</taxon>
        <taxon>Dinosauria</taxon>
        <taxon>Saurischia</taxon>
        <taxon>Theropoda</taxon>
        <taxon>Coelurosauria</taxon>
        <taxon>Aves</taxon>
        <taxon>Neognathae</taxon>
        <taxon>Neoaves</taxon>
        <taxon>Telluraves</taxon>
        <taxon>Coraciimorphae</taxon>
        <taxon>Coraciiformes</taxon>
        <taxon>Meropidae</taxon>
        <taxon>Merops</taxon>
    </lineage>
</organism>
<dbReference type="GO" id="GO:0005875">
    <property type="term" value="C:microtubule associated complex"/>
    <property type="evidence" value="ECO:0007669"/>
    <property type="project" value="TreeGrafter"/>
</dbReference>
<sequence length="924" mass="105390">DSLGGNSHTLMIACVSPADSNLEETLNTLRYADRARKIKNKPIVNLDPQAAELHQLKQQVQQLQVLLLQAHGGTLPVSINGMEPSENLQSLMEKNQSLMEENQKLSRGLSEAAGQTAQMLERIILTEQENEKMNAKLEQLQHHAVCKLDLQKLVETVEDEELKENVEVIRNLQQVLAQLQSENAAPMEAAAEVANSEQDAAAEAEMGQDTKRSSEDFSTQHALRQAQMSKELLELNKVLALKEALAKKMTQNDSQLEPIQSQYQTNIQDLELEVSSLQKEKEELILALHMAKKDVNQAKLSERRRKRLQELEGQINELKKKLNEQSKLLKLKESTERTVTKLNQEIREMKSQRVQLMRQMKDDAEKFRQWKQQKDKEVIQLKERDRKRQYELLKLERDFQKQANVLRRKTEEAPAANKRLKDALQKQREVADKRKESQSRGMEGVAARVKSWLANEVEVLVSTEEARRHLADLLEDRKILAQELLQLKEKKEAGENPPPKLRRRTYSLADLQASEMDLSISKQIESLETEMELRSAQIADLQQKLLDADNGDRAKQRWDNIATILEAKCALKYLLGELVSSKVQESKLESSLQQSKASCSDVHKMLMEERNHITELEADFQNQLLVQEQHHQEKVLYLLSQFQQKEAAEKKLEDSLSEQEKQLQERLRFQEEELEKMREVCEKNQELLHENDTLKQKLMLLQVASGQKLHNMQQIPSESPDSSLDYIPPKSKARRQTGRPQALNPVMPVEELFSDSESGGELEDTEWVPVKAVKGARKTILGCSCRGWCGNRQCGCRRQRLSCAGACGCDPAKCRNRDPGAPDTTLCEDQTRDSEGSFKLEDPTEVTIGETFFQPVCITPTTKVLKELTDQEVFLKKPSAAAALLRGDEESQENQVPAVRKKKRLLSSNTSFFSGCTPIKEELD</sequence>
<evidence type="ECO:0000256" key="4">
    <source>
        <dbReference type="ARBA" id="ARBA00022840"/>
    </source>
</evidence>
<evidence type="ECO:0000256" key="5">
    <source>
        <dbReference type="ARBA" id="ARBA00023054"/>
    </source>
</evidence>
<dbReference type="InterPro" id="IPR027640">
    <property type="entry name" value="Kinesin-like_fam"/>
</dbReference>
<dbReference type="PANTHER" id="PTHR47969">
    <property type="entry name" value="CHROMOSOME-ASSOCIATED KINESIN KIF4A-RELATED"/>
    <property type="match status" value="1"/>
</dbReference>
<dbReference type="InterPro" id="IPR001752">
    <property type="entry name" value="Kinesin_motor_dom"/>
</dbReference>
<comment type="caution">
    <text evidence="7">Lacks conserved residue(s) required for the propagation of feature annotation.</text>
</comment>
<dbReference type="Proteomes" id="UP000052967">
    <property type="component" value="Unassembled WGS sequence"/>
</dbReference>
<keyword evidence="5 8" id="KW-0175">Coiled coil</keyword>
<dbReference type="PANTHER" id="PTHR47969:SF15">
    <property type="entry name" value="CHROMOSOME-ASSOCIATED KINESIN KIF4A-RELATED"/>
    <property type="match status" value="1"/>
</dbReference>
<feature type="non-terminal residue" evidence="11">
    <location>
        <position position="1"/>
    </location>
</feature>
<evidence type="ECO:0000313" key="11">
    <source>
        <dbReference type="EMBL" id="KFQ31043.1"/>
    </source>
</evidence>
<dbReference type="Gene3D" id="3.40.850.10">
    <property type="entry name" value="Kinesin motor domain"/>
    <property type="match status" value="1"/>
</dbReference>
<keyword evidence="4" id="KW-0067">ATP-binding</keyword>
<feature type="compositionally biased region" description="Basic and acidic residues" evidence="9">
    <location>
        <begin position="419"/>
        <end position="438"/>
    </location>
</feature>
<keyword evidence="6" id="KW-0206">Cytoskeleton</keyword>
<evidence type="ECO:0000256" key="9">
    <source>
        <dbReference type="SAM" id="MobiDB-lite"/>
    </source>
</evidence>
<gene>
    <name evidence="11" type="ORF">N331_12665</name>
</gene>
<dbReference type="GO" id="GO:0007018">
    <property type="term" value="P:microtubule-based movement"/>
    <property type="evidence" value="ECO:0007669"/>
    <property type="project" value="InterPro"/>
</dbReference>
<evidence type="ECO:0000256" key="7">
    <source>
        <dbReference type="PROSITE-ProRule" id="PRU00283"/>
    </source>
</evidence>
<dbReference type="GO" id="GO:0008017">
    <property type="term" value="F:microtubule binding"/>
    <property type="evidence" value="ECO:0007669"/>
    <property type="project" value="InterPro"/>
</dbReference>
<keyword evidence="12" id="KW-1185">Reference proteome</keyword>
<dbReference type="InterPro" id="IPR027417">
    <property type="entry name" value="P-loop_NTPase"/>
</dbReference>
<feature type="region of interest" description="Disordered" evidence="9">
    <location>
        <begin position="197"/>
        <end position="220"/>
    </location>
</feature>
<keyword evidence="2" id="KW-0963">Cytoplasm</keyword>
<dbReference type="GO" id="GO:0007052">
    <property type="term" value="P:mitotic spindle organization"/>
    <property type="evidence" value="ECO:0007669"/>
    <property type="project" value="TreeGrafter"/>
</dbReference>
<feature type="non-terminal residue" evidence="11">
    <location>
        <position position="924"/>
    </location>
</feature>